<sequence>MENTTFETGGLAMGLYSRAQIVDGTGWPVGAHFWHVDRDKVERLAAALHDRNISRQDEQPGDGINASLAAAAGDLLGALS</sequence>
<dbReference type="Proteomes" id="UP000193866">
    <property type="component" value="Unassembled WGS sequence"/>
</dbReference>
<name>A0A1X1YBL1_9MYCO</name>
<comment type="caution">
    <text evidence="1">The sequence shown here is derived from an EMBL/GenBank/DDBJ whole genome shotgun (WGS) entry which is preliminary data.</text>
</comment>
<dbReference type="EMBL" id="LQPG01000035">
    <property type="protein sequence ID" value="ORW08487.1"/>
    <property type="molecule type" value="Genomic_DNA"/>
</dbReference>
<reference evidence="1 2" key="1">
    <citation type="submission" date="2016-01" db="EMBL/GenBank/DDBJ databases">
        <title>The new phylogeny of the genus Mycobacterium.</title>
        <authorList>
            <person name="Tarcisio F."/>
            <person name="Conor M."/>
            <person name="Antonella G."/>
            <person name="Elisabetta G."/>
            <person name="Giulia F.S."/>
            <person name="Sara T."/>
            <person name="Anna F."/>
            <person name="Clotilde B."/>
            <person name="Roberto B."/>
            <person name="Veronica D.S."/>
            <person name="Fabio R."/>
            <person name="Monica P."/>
            <person name="Olivier J."/>
            <person name="Enrico T."/>
            <person name="Nicola S."/>
        </authorList>
    </citation>
    <scope>NUCLEOTIDE SEQUENCE [LARGE SCALE GENOMIC DNA]</scope>
    <source>
        <strain evidence="1 2">DSM 45394</strain>
    </source>
</reference>
<evidence type="ECO:0000313" key="2">
    <source>
        <dbReference type="Proteomes" id="UP000193866"/>
    </source>
</evidence>
<gene>
    <name evidence="1" type="ORF">AWC16_18995</name>
</gene>
<protein>
    <submittedName>
        <fullName evidence="1">Uncharacterized protein</fullName>
    </submittedName>
</protein>
<dbReference type="AlphaFoldDB" id="A0A1X1YBL1"/>
<keyword evidence="2" id="KW-1185">Reference proteome</keyword>
<proteinExistence type="predicted"/>
<dbReference type="STRING" id="1108812.AWC16_18995"/>
<evidence type="ECO:0000313" key="1">
    <source>
        <dbReference type="EMBL" id="ORW08487.1"/>
    </source>
</evidence>
<dbReference type="RefSeq" id="WP_085266126.1">
    <property type="nucleotide sequence ID" value="NZ_LQPG01000035.1"/>
</dbReference>
<accession>A0A1X1YBL1</accession>
<organism evidence="1 2">
    <name type="scientific">Mycolicibacter longobardus</name>
    <dbReference type="NCBI Taxonomy" id="1108812"/>
    <lineage>
        <taxon>Bacteria</taxon>
        <taxon>Bacillati</taxon>
        <taxon>Actinomycetota</taxon>
        <taxon>Actinomycetes</taxon>
        <taxon>Mycobacteriales</taxon>
        <taxon>Mycobacteriaceae</taxon>
        <taxon>Mycolicibacter</taxon>
    </lineage>
</organism>